<name>A0ABP9QU14_9RHOO</name>
<dbReference type="RefSeq" id="WP_345533451.1">
    <property type="nucleotide sequence ID" value="NZ_BAABLD010000008.1"/>
</dbReference>
<evidence type="ECO:0000313" key="3">
    <source>
        <dbReference type="Proteomes" id="UP001500547"/>
    </source>
</evidence>
<evidence type="ECO:0008006" key="4">
    <source>
        <dbReference type="Google" id="ProtNLM"/>
    </source>
</evidence>
<keyword evidence="1" id="KW-1133">Transmembrane helix</keyword>
<gene>
    <name evidence="2" type="ORF">GCM10025770_26210</name>
</gene>
<accession>A0ABP9QU14</accession>
<sequence length="247" mass="27893">MLRTFLKFALAGSLALLVVSLWLSEALPPPAELDSALLREPIQRLAQERAFDTTVGGITYTVKPLYRYEITGLVVSRHDAGSWRDVLHKDWNDKLNVADICVVWGHNANTGIYRNLSFWNGQFTCNWEAPSMEAYEGFDETAISNNHLLTANTHTARRIREARVGDQIRMTGMLAEYSHNHGFPFKRGTSITRSDTGNGACETIYVEDFSILKTGGGPWRSLRWVAGVLLFLSLLGWFFQPPRFDHT</sequence>
<reference evidence="3" key="1">
    <citation type="journal article" date="2019" name="Int. J. Syst. Evol. Microbiol.">
        <title>The Global Catalogue of Microorganisms (GCM) 10K type strain sequencing project: providing services to taxonomists for standard genome sequencing and annotation.</title>
        <authorList>
            <consortium name="The Broad Institute Genomics Platform"/>
            <consortium name="The Broad Institute Genome Sequencing Center for Infectious Disease"/>
            <person name="Wu L."/>
            <person name="Ma J."/>
        </authorList>
    </citation>
    <scope>NUCLEOTIDE SEQUENCE [LARGE SCALE GENOMIC DNA]</scope>
    <source>
        <strain evidence="3">JCM 18715</strain>
    </source>
</reference>
<evidence type="ECO:0000313" key="2">
    <source>
        <dbReference type="EMBL" id="GAA5167490.1"/>
    </source>
</evidence>
<keyword evidence="1" id="KW-0472">Membrane</keyword>
<evidence type="ECO:0000256" key="1">
    <source>
        <dbReference type="SAM" id="Phobius"/>
    </source>
</evidence>
<feature type="transmembrane region" description="Helical" evidence="1">
    <location>
        <begin position="221"/>
        <end position="239"/>
    </location>
</feature>
<protein>
    <recommendedName>
        <fullName evidence="4">RING-type E3 ubiquitin transferase</fullName>
    </recommendedName>
</protein>
<dbReference type="Proteomes" id="UP001500547">
    <property type="component" value="Unassembled WGS sequence"/>
</dbReference>
<organism evidence="2 3">
    <name type="scientific">Viridibacterium curvum</name>
    <dbReference type="NCBI Taxonomy" id="1101404"/>
    <lineage>
        <taxon>Bacteria</taxon>
        <taxon>Pseudomonadati</taxon>
        <taxon>Pseudomonadota</taxon>
        <taxon>Betaproteobacteria</taxon>
        <taxon>Rhodocyclales</taxon>
        <taxon>Rhodocyclaceae</taxon>
        <taxon>Viridibacterium</taxon>
    </lineage>
</organism>
<dbReference type="EMBL" id="BAABLD010000008">
    <property type="protein sequence ID" value="GAA5167490.1"/>
    <property type="molecule type" value="Genomic_DNA"/>
</dbReference>
<comment type="caution">
    <text evidence="2">The sequence shown here is derived from an EMBL/GenBank/DDBJ whole genome shotgun (WGS) entry which is preliminary data.</text>
</comment>
<proteinExistence type="predicted"/>
<keyword evidence="1" id="KW-0812">Transmembrane</keyword>
<keyword evidence="3" id="KW-1185">Reference proteome</keyword>